<name>A0A5Q3QDP7_9PSEU</name>
<evidence type="ECO:0000256" key="8">
    <source>
        <dbReference type="SAM" id="Phobius"/>
    </source>
</evidence>
<dbReference type="PANTHER" id="PTHR34979:SF1">
    <property type="entry name" value="INNER MEMBRANE PROTEIN YGAZ"/>
    <property type="match status" value="1"/>
</dbReference>
<comment type="similarity">
    <text evidence="2">Belongs to the AzlC family.</text>
</comment>
<evidence type="ECO:0000256" key="3">
    <source>
        <dbReference type="ARBA" id="ARBA00022448"/>
    </source>
</evidence>
<feature type="transmembrane region" description="Helical" evidence="8">
    <location>
        <begin position="219"/>
        <end position="234"/>
    </location>
</feature>
<dbReference type="InterPro" id="IPR011606">
    <property type="entry name" value="Brnchd-chn_aa_trnsp_permease"/>
</dbReference>
<evidence type="ECO:0000256" key="6">
    <source>
        <dbReference type="ARBA" id="ARBA00022989"/>
    </source>
</evidence>
<evidence type="ECO:0000256" key="5">
    <source>
        <dbReference type="ARBA" id="ARBA00022692"/>
    </source>
</evidence>
<keyword evidence="5 8" id="KW-0812">Transmembrane</keyword>
<accession>A0A5Q3QDP7</accession>
<dbReference type="GO" id="GO:0005886">
    <property type="term" value="C:plasma membrane"/>
    <property type="evidence" value="ECO:0007669"/>
    <property type="project" value="UniProtKB-SubCell"/>
</dbReference>
<dbReference type="GO" id="GO:1903785">
    <property type="term" value="P:L-valine transmembrane transport"/>
    <property type="evidence" value="ECO:0007669"/>
    <property type="project" value="TreeGrafter"/>
</dbReference>
<evidence type="ECO:0000256" key="1">
    <source>
        <dbReference type="ARBA" id="ARBA00004651"/>
    </source>
</evidence>
<comment type="subcellular location">
    <subcellularLocation>
        <location evidence="1">Cell membrane</location>
        <topology evidence="1">Multi-pass membrane protein</topology>
    </subcellularLocation>
</comment>
<dbReference type="KEGG" id="sace:GIY23_08940"/>
<keyword evidence="6 8" id="KW-1133">Transmembrane helix</keyword>
<proteinExistence type="inferred from homology"/>
<dbReference type="PANTHER" id="PTHR34979">
    <property type="entry name" value="INNER MEMBRANE PROTEIN YGAZ"/>
    <property type="match status" value="1"/>
</dbReference>
<reference evidence="10" key="1">
    <citation type="submission" date="2019-11" db="EMBL/GenBank/DDBJ databases">
        <title>The complete genome sequence of Saccharopolyspora sp. E2A.</title>
        <authorList>
            <person name="Zhang G."/>
        </authorList>
    </citation>
    <scope>NUCLEOTIDE SEQUENCE [LARGE SCALE GENOMIC DNA]</scope>
    <source>
        <strain evidence="10">E2A</strain>
    </source>
</reference>
<keyword evidence="10" id="KW-1185">Reference proteome</keyword>
<dbReference type="Proteomes" id="UP000371041">
    <property type="component" value="Chromosome"/>
</dbReference>
<feature type="transmembrane region" description="Helical" evidence="8">
    <location>
        <begin position="141"/>
        <end position="165"/>
    </location>
</feature>
<evidence type="ECO:0000256" key="4">
    <source>
        <dbReference type="ARBA" id="ARBA00022475"/>
    </source>
</evidence>
<protein>
    <submittedName>
        <fullName evidence="9">Branched-chain amino acid ABC transporter permease</fullName>
    </submittedName>
</protein>
<feature type="transmembrane region" description="Helical" evidence="8">
    <location>
        <begin position="27"/>
        <end position="46"/>
    </location>
</feature>
<evidence type="ECO:0000256" key="7">
    <source>
        <dbReference type="ARBA" id="ARBA00023136"/>
    </source>
</evidence>
<evidence type="ECO:0000313" key="9">
    <source>
        <dbReference type="EMBL" id="QGK69625.1"/>
    </source>
</evidence>
<dbReference type="RefSeq" id="WP_154076219.1">
    <property type="nucleotide sequence ID" value="NZ_CP045929.1"/>
</dbReference>
<keyword evidence="3" id="KW-0813">Transport</keyword>
<sequence length="244" mass="25425">MGSAGRTDARAQRTSDAQWRAALHRNVFWLCSALAIVGASLGAIAVTQGVPIWLVTLMGVVVFAGGSEFMAIGLMTAGAAPATAVLGGLMLNARHLPFGFAVGEATGSRWWSRMIGAHLMIDEAVAFALAEQEPQRRRRAYWTSGAALFCTWAPSIFVGGLLGQWVGDPEVLGLDAALPAALFALITPSLRDNPTLRAVALGAVLAVATTPVLPEGLPILVAVLAVALALPLPWERDRNGGVPA</sequence>
<keyword evidence="4" id="KW-1003">Cell membrane</keyword>
<evidence type="ECO:0000256" key="2">
    <source>
        <dbReference type="ARBA" id="ARBA00010735"/>
    </source>
</evidence>
<dbReference type="EMBL" id="CP045929">
    <property type="protein sequence ID" value="QGK69625.1"/>
    <property type="molecule type" value="Genomic_DNA"/>
</dbReference>
<feature type="transmembrane region" description="Helical" evidence="8">
    <location>
        <begin position="79"/>
        <end position="98"/>
    </location>
</feature>
<organism evidence="9 10">
    <name type="scientific">Allosaccharopolyspora coralli</name>
    <dbReference type="NCBI Taxonomy" id="2665642"/>
    <lineage>
        <taxon>Bacteria</taxon>
        <taxon>Bacillati</taxon>
        <taxon>Actinomycetota</taxon>
        <taxon>Actinomycetes</taxon>
        <taxon>Pseudonocardiales</taxon>
        <taxon>Pseudonocardiaceae</taxon>
        <taxon>Allosaccharopolyspora</taxon>
    </lineage>
</organism>
<dbReference type="AlphaFoldDB" id="A0A5Q3QDP7"/>
<keyword evidence="7 8" id="KW-0472">Membrane</keyword>
<dbReference type="Pfam" id="PF03591">
    <property type="entry name" value="AzlC"/>
    <property type="match status" value="1"/>
</dbReference>
<evidence type="ECO:0000313" key="10">
    <source>
        <dbReference type="Proteomes" id="UP000371041"/>
    </source>
</evidence>
<gene>
    <name evidence="9" type="ORF">GIY23_08940</name>
</gene>